<keyword evidence="6" id="KW-0378">Hydrolase</keyword>
<dbReference type="Proteomes" id="UP000008916">
    <property type="component" value="Chromosome"/>
</dbReference>
<dbReference type="CDD" id="cd17256">
    <property type="entry name" value="RMtype1_S_EcoJA65PI-TRD1-CR1_like"/>
    <property type="match status" value="1"/>
</dbReference>
<keyword evidence="6" id="KW-0540">Nuclease</keyword>
<name>E6TK36_MYCSR</name>
<dbReference type="InterPro" id="IPR051212">
    <property type="entry name" value="Type-I_RE_S_subunit"/>
</dbReference>
<dbReference type="RefSeq" id="WP_013471581.1">
    <property type="nucleotide sequence ID" value="NC_014814.1"/>
</dbReference>
<dbReference type="InterPro" id="IPR044946">
    <property type="entry name" value="Restrct_endonuc_typeI_TRD_sf"/>
</dbReference>
<keyword evidence="6" id="KW-0255">Endonuclease</keyword>
<dbReference type="PANTHER" id="PTHR43140:SF1">
    <property type="entry name" value="TYPE I RESTRICTION ENZYME ECOKI SPECIFICITY SUBUNIT"/>
    <property type="match status" value="1"/>
</dbReference>
<reference evidence="6 7" key="1">
    <citation type="journal article" date="2011" name="Stand. Genomic Sci.">
        <title>Complete genome sequence of Mycobacterium sp. strain (Spyr1) and reclassification to Mycobacterium gilvum Spyr1.</title>
        <authorList>
            <person name="Kallimanis A."/>
            <person name="Karabika E."/>
            <person name="Mavromatis K."/>
            <person name="Lapidus A."/>
            <person name="Labutti K.M."/>
            <person name="Liolios K."/>
            <person name="Ivanova N."/>
            <person name="Goodwin L."/>
            <person name="Woyke T."/>
            <person name="Velentzas A.D."/>
            <person name="Perisynakis A."/>
            <person name="Ouzounis C.C."/>
            <person name="Kyrpides N.C."/>
            <person name="Koukkou A.I."/>
            <person name="Drainas C."/>
        </authorList>
    </citation>
    <scope>NUCLEOTIDE SEQUENCE [LARGE SCALE GENOMIC DNA]</scope>
    <source>
        <strain evidence="7">DSM 45189 / LMG 24558 / Spyr1</strain>
    </source>
</reference>
<keyword evidence="2" id="KW-0680">Restriction system</keyword>
<accession>E6TK36</accession>
<dbReference type="SUPFAM" id="SSF116734">
    <property type="entry name" value="DNA methylase specificity domain"/>
    <property type="match status" value="2"/>
</dbReference>
<dbReference type="AlphaFoldDB" id="E6TK36"/>
<evidence type="ECO:0000313" key="6">
    <source>
        <dbReference type="EMBL" id="ADT99181.1"/>
    </source>
</evidence>
<evidence type="ECO:0000256" key="3">
    <source>
        <dbReference type="ARBA" id="ARBA00023125"/>
    </source>
</evidence>
<evidence type="ECO:0000256" key="1">
    <source>
        <dbReference type="ARBA" id="ARBA00010923"/>
    </source>
</evidence>
<keyword evidence="7" id="KW-1185">Reference proteome</keyword>
<dbReference type="GO" id="GO:0004519">
    <property type="term" value="F:endonuclease activity"/>
    <property type="evidence" value="ECO:0007669"/>
    <property type="project" value="UniProtKB-KW"/>
</dbReference>
<organism evidence="6 7">
    <name type="scientific">Mycolicibacterium gilvum (strain DSM 45189 / LMG 24558 / Spyr1)</name>
    <name type="common">Mycobacterium gilvum</name>
    <dbReference type="NCBI Taxonomy" id="278137"/>
    <lineage>
        <taxon>Bacteria</taxon>
        <taxon>Bacillati</taxon>
        <taxon>Actinomycetota</taxon>
        <taxon>Actinomycetes</taxon>
        <taxon>Mycobacteriales</taxon>
        <taxon>Mycobacteriaceae</taxon>
        <taxon>Mycolicibacterium</taxon>
    </lineage>
</organism>
<keyword evidence="3" id="KW-0238">DNA-binding</keyword>
<dbReference type="Gene3D" id="3.90.220.20">
    <property type="entry name" value="DNA methylase specificity domains"/>
    <property type="match status" value="2"/>
</dbReference>
<dbReference type="CDD" id="cd17249">
    <property type="entry name" value="RMtype1_S_EcoR124I-TRD2-CR2_like"/>
    <property type="match status" value="1"/>
</dbReference>
<dbReference type="HOGENOM" id="CLU_021095_10_2_11"/>
<evidence type="ECO:0000256" key="2">
    <source>
        <dbReference type="ARBA" id="ARBA00022747"/>
    </source>
</evidence>
<dbReference type="EMBL" id="CP002385">
    <property type="protein sequence ID" value="ADT99181.1"/>
    <property type="molecule type" value="Genomic_DNA"/>
</dbReference>
<dbReference type="Pfam" id="PF01420">
    <property type="entry name" value="Methylase_S"/>
    <property type="match status" value="2"/>
</dbReference>
<dbReference type="GO" id="GO:0003677">
    <property type="term" value="F:DNA binding"/>
    <property type="evidence" value="ECO:0007669"/>
    <property type="project" value="UniProtKB-KW"/>
</dbReference>
<dbReference type="KEGG" id="msp:Mspyr1_25470"/>
<protein>
    <submittedName>
        <fullName evidence="6">Restriction endonuclease S subunit</fullName>
    </submittedName>
</protein>
<dbReference type="InterPro" id="IPR000055">
    <property type="entry name" value="Restrct_endonuc_typeI_TRD"/>
</dbReference>
<sequence>MSKIGKSPLPSGWKECRIGELFESWGGHTPSKSMPSYWGDGVPWASSKDVKAPRLASTTHTVTPQAVEETGLKVCPVGSVLVVMRSGILAHTLPVTVTDVPVAINQDLKAFHSSEPFMNEWLALFLRMSASALLASSRREGTTVQSIQYPLLKGTLIPVPPEDERAQIIGAVRMAVEKQASALPHVKTAARAIERFRQAVLTAACSGRLTEDWRGVAGVGDWDFERAADVCDKVQSGGTPRSGFTDEPGVPFLKVYNIVSQQVDFGHRPQYVPETVHHRVLKKSVAYPGDVIMNIVGPPLGKVAIIPDDFPEWNLNQAITIFRPGDRILREWLYYYLRSGLFMDADLITRGSAGQSNISLTQCRDLQIPVPTIAEQQVLVQRIGELMDHADSLLARVDTAGRRTERISQAVLVKAFRGELTA</sequence>
<dbReference type="REBASE" id="29915">
    <property type="entry name" value="S.MspS1ORF25460P"/>
</dbReference>
<evidence type="ECO:0000256" key="4">
    <source>
        <dbReference type="ARBA" id="ARBA00038652"/>
    </source>
</evidence>
<feature type="domain" description="Type I restriction modification DNA specificity" evidence="5">
    <location>
        <begin position="10"/>
        <end position="168"/>
    </location>
</feature>
<gene>
    <name evidence="6" type="ordered locus">Mspyr1_25470</name>
</gene>
<comment type="subunit">
    <text evidence="4">The methyltransferase is composed of M and S polypeptides.</text>
</comment>
<evidence type="ECO:0000313" key="7">
    <source>
        <dbReference type="Proteomes" id="UP000008916"/>
    </source>
</evidence>
<feature type="domain" description="Type I restriction modification DNA specificity" evidence="5">
    <location>
        <begin position="221"/>
        <end position="385"/>
    </location>
</feature>
<comment type="similarity">
    <text evidence="1">Belongs to the type-I restriction system S methylase family.</text>
</comment>
<proteinExistence type="inferred from homology"/>
<evidence type="ECO:0000259" key="5">
    <source>
        <dbReference type="Pfam" id="PF01420"/>
    </source>
</evidence>
<dbReference type="GO" id="GO:0009307">
    <property type="term" value="P:DNA restriction-modification system"/>
    <property type="evidence" value="ECO:0007669"/>
    <property type="project" value="UniProtKB-KW"/>
</dbReference>
<dbReference type="PANTHER" id="PTHR43140">
    <property type="entry name" value="TYPE-1 RESTRICTION ENZYME ECOKI SPECIFICITY PROTEIN"/>
    <property type="match status" value="1"/>
</dbReference>